<feature type="domain" description="Nucleoside transporter/FeoB GTPase Gate" evidence="3">
    <location>
        <begin position="510"/>
        <end position="604"/>
    </location>
</feature>
<dbReference type="InterPro" id="IPR050860">
    <property type="entry name" value="FeoB_GTPase"/>
</dbReference>
<sequence length="669" mass="76454">MSEKKKMEKIKEEIMEKNKVPSQVIVAEKRFLNAENIVNSCLKSSGHGKRTITDIIDSFVCNRFLGPIVLFLTLFAVYELAIVGGYKLTDYWWPILGGIQKSIVNILPAEGFLNDPFIRDFVIWMVQGIMAVLNYIPIFIILFALVAIMEDSGYMARIAFILDRVFKPYGLHGQSALPLMLAGLYVGGCAVPGVMATRSIKDEKVRNATIMVTPLMNCLAKIPFYLLMIDVFFKESSGLTMFLISTITIFIALTVSKLLSITVLKNKETAPFVMEMPPYHIPSFNNVSRRVIERTWIFIKKVLTVIVVVMAVIYFFLNYPGVNNIEKENFENNINTIMLEHNLNNIENPYIKTFSNSEIIAEYFDYSSRYRSSLRNAKDDSDKERIDFKYRRINPEFFIVYNNGKVNIYDSEKENFERYFNDYNKSLNNLITSYGSINNQNYLIYYDFYKAWQSANPVYFSFVKDGDSNYKSSTLFNAQASKMNKNLKGIDRSRKELRLKKHEENLMGSMLGKLGIYLEPVTKYAGFNWRINVSLLSSFAAKENTVSTLGSIYKDGVESKELSQKISDMESGWTSLHAAAMIFFMALTPPCIATIITIATEAGWKIAVFTSIYPVIIGFIFAVFIFSLGSILNLTGLQMLLIVYFIFVFITVLLGIYSNYSKKKKQKKV</sequence>
<dbReference type="PANTHER" id="PTHR43185">
    <property type="entry name" value="FERROUS IRON TRANSPORT PROTEIN B"/>
    <property type="match status" value="1"/>
</dbReference>
<name>A0AA45C7K6_9BACT</name>
<dbReference type="Pfam" id="PF07670">
    <property type="entry name" value="Gate"/>
    <property type="match status" value="2"/>
</dbReference>
<keyword evidence="1" id="KW-1133">Transmembrane helix</keyword>
<organism evidence="4 5">
    <name type="scientific">Oceanotoga teriensis</name>
    <dbReference type="NCBI Taxonomy" id="515440"/>
    <lineage>
        <taxon>Bacteria</taxon>
        <taxon>Thermotogati</taxon>
        <taxon>Thermotogota</taxon>
        <taxon>Thermotogae</taxon>
        <taxon>Petrotogales</taxon>
        <taxon>Petrotogaceae</taxon>
        <taxon>Oceanotoga</taxon>
    </lineage>
</organism>
<reference evidence="4 5" key="1">
    <citation type="submission" date="2018-05" db="EMBL/GenBank/DDBJ databases">
        <title>Genomic Encyclopedia of Type Strains, Phase IV (KMG-IV): sequencing the most valuable type-strain genomes for metagenomic binning, comparative biology and taxonomic classification.</title>
        <authorList>
            <person name="Goeker M."/>
        </authorList>
    </citation>
    <scope>NUCLEOTIDE SEQUENCE [LARGE SCALE GENOMIC DNA]</scope>
    <source>
        <strain evidence="4 5">DSM 24906</strain>
    </source>
</reference>
<dbReference type="RefSeq" id="WP_109604321.1">
    <property type="nucleotide sequence ID" value="NZ_QGGI01000005.1"/>
</dbReference>
<proteinExistence type="predicted"/>
<dbReference type="GO" id="GO:0005886">
    <property type="term" value="C:plasma membrane"/>
    <property type="evidence" value="ECO:0007669"/>
    <property type="project" value="TreeGrafter"/>
</dbReference>
<accession>A0AA45C7K6</accession>
<feature type="domain" description="Nucleoside transporter/FeoB GTPase Gate" evidence="3">
    <location>
        <begin position="133"/>
        <end position="229"/>
    </location>
</feature>
<dbReference type="PANTHER" id="PTHR43185:SF1">
    <property type="entry name" value="FE(2+) TRANSPORTER FEOB"/>
    <property type="match status" value="1"/>
</dbReference>
<dbReference type="InterPro" id="IPR011640">
    <property type="entry name" value="Fe2_transport_prot_B_C"/>
</dbReference>
<protein>
    <submittedName>
        <fullName evidence="4">Nucleoside recognition protein</fullName>
    </submittedName>
</protein>
<feature type="transmembrane region" description="Helical" evidence="1">
    <location>
        <begin position="298"/>
        <end position="317"/>
    </location>
</feature>
<gene>
    <name evidence="4" type="ORF">C7380_10532</name>
</gene>
<feature type="domain" description="Ferrous iron transport protein B C-terminal" evidence="2">
    <location>
        <begin position="241"/>
        <end position="294"/>
    </location>
</feature>
<evidence type="ECO:0000259" key="2">
    <source>
        <dbReference type="Pfam" id="PF07664"/>
    </source>
</evidence>
<dbReference type="GO" id="GO:0015093">
    <property type="term" value="F:ferrous iron transmembrane transporter activity"/>
    <property type="evidence" value="ECO:0007669"/>
    <property type="project" value="InterPro"/>
</dbReference>
<feature type="transmembrane region" description="Helical" evidence="1">
    <location>
        <begin position="64"/>
        <end position="85"/>
    </location>
</feature>
<comment type="caution">
    <text evidence="4">The sequence shown here is derived from an EMBL/GenBank/DDBJ whole genome shotgun (WGS) entry which is preliminary data.</text>
</comment>
<keyword evidence="5" id="KW-1185">Reference proteome</keyword>
<dbReference type="Pfam" id="PF07664">
    <property type="entry name" value="FeoB_C"/>
    <property type="match status" value="1"/>
</dbReference>
<feature type="transmembrane region" description="Helical" evidence="1">
    <location>
        <begin position="637"/>
        <end position="657"/>
    </location>
</feature>
<evidence type="ECO:0000313" key="5">
    <source>
        <dbReference type="Proteomes" id="UP000245921"/>
    </source>
</evidence>
<feature type="transmembrane region" description="Helical" evidence="1">
    <location>
        <begin position="91"/>
        <end position="109"/>
    </location>
</feature>
<evidence type="ECO:0000313" key="4">
    <source>
        <dbReference type="EMBL" id="PWJ95405.1"/>
    </source>
</evidence>
<dbReference type="Proteomes" id="UP000245921">
    <property type="component" value="Unassembled WGS sequence"/>
</dbReference>
<evidence type="ECO:0000259" key="3">
    <source>
        <dbReference type="Pfam" id="PF07670"/>
    </source>
</evidence>
<feature type="transmembrane region" description="Helical" evidence="1">
    <location>
        <begin position="208"/>
        <end position="233"/>
    </location>
</feature>
<dbReference type="EMBL" id="QGGI01000005">
    <property type="protein sequence ID" value="PWJ95405.1"/>
    <property type="molecule type" value="Genomic_DNA"/>
</dbReference>
<dbReference type="InterPro" id="IPR011642">
    <property type="entry name" value="Gate_dom"/>
</dbReference>
<keyword evidence="1" id="KW-0472">Membrane</keyword>
<feature type="transmembrane region" description="Helical" evidence="1">
    <location>
        <begin position="121"/>
        <end position="148"/>
    </location>
</feature>
<evidence type="ECO:0000256" key="1">
    <source>
        <dbReference type="SAM" id="Phobius"/>
    </source>
</evidence>
<feature type="transmembrane region" description="Helical" evidence="1">
    <location>
        <begin position="176"/>
        <end position="196"/>
    </location>
</feature>
<feature type="transmembrane region" description="Helical" evidence="1">
    <location>
        <begin position="606"/>
        <end position="631"/>
    </location>
</feature>
<dbReference type="AlphaFoldDB" id="A0AA45C7K6"/>
<feature type="transmembrane region" description="Helical" evidence="1">
    <location>
        <begin position="239"/>
        <end position="259"/>
    </location>
</feature>
<feature type="transmembrane region" description="Helical" evidence="1">
    <location>
        <begin position="576"/>
        <end position="599"/>
    </location>
</feature>
<keyword evidence="1" id="KW-0812">Transmembrane</keyword>